<gene>
    <name evidence="2" type="ORF">C5749_01000</name>
</gene>
<dbReference type="InterPro" id="IPR010982">
    <property type="entry name" value="Lambda_DNA-bd_dom_sf"/>
</dbReference>
<keyword evidence="3" id="KW-1185">Reference proteome</keyword>
<sequence length="199" mass="22766">MSGCNVRHIGYTLQIYNIFYLKQIFNKLYLYKICANNNSICDVLRINGDILISIGAELRARREALSFSQNDIANMTGLTVNTVSALEKGKGSTLNNFLLICRALKIQPKAIFVNDIDLTPLYILPPSTKRRIDITKKLDELVNNSDFFHTPKRVAEVIEKLESDRSESNKFSVYLTGYCKEGELEYIKEGNIKRYVKKK</sequence>
<dbReference type="GO" id="GO:0003677">
    <property type="term" value="F:DNA binding"/>
    <property type="evidence" value="ECO:0007669"/>
    <property type="project" value="InterPro"/>
</dbReference>
<reference evidence="2 3" key="1">
    <citation type="submission" date="2018-02" db="EMBL/GenBank/DDBJ databases">
        <title>The draft genome of Sphingobacterium gobiense H7.</title>
        <authorList>
            <person name="Li L."/>
            <person name="Liu L."/>
            <person name="Zhang X."/>
            <person name="Wang T."/>
            <person name="Liang L."/>
        </authorList>
    </citation>
    <scope>NUCLEOTIDE SEQUENCE [LARGE SCALE GENOMIC DNA]</scope>
    <source>
        <strain evidence="2 3">ACCC 05757</strain>
    </source>
</reference>
<feature type="domain" description="HTH cro/C1-type" evidence="1">
    <location>
        <begin position="58"/>
        <end position="111"/>
    </location>
</feature>
<accession>A0A2S9JRM2</accession>
<dbReference type="SMART" id="SM00530">
    <property type="entry name" value="HTH_XRE"/>
    <property type="match status" value="1"/>
</dbReference>
<dbReference type="OrthoDB" id="706235at2"/>
<dbReference type="Gene3D" id="1.10.260.40">
    <property type="entry name" value="lambda repressor-like DNA-binding domains"/>
    <property type="match status" value="1"/>
</dbReference>
<dbReference type="AlphaFoldDB" id="A0A2S9JRM2"/>
<organism evidence="2 3">
    <name type="scientific">Sphingobacterium gobiense</name>
    <dbReference type="NCBI Taxonomy" id="1382456"/>
    <lineage>
        <taxon>Bacteria</taxon>
        <taxon>Pseudomonadati</taxon>
        <taxon>Bacteroidota</taxon>
        <taxon>Sphingobacteriia</taxon>
        <taxon>Sphingobacteriales</taxon>
        <taxon>Sphingobacteriaceae</taxon>
        <taxon>Sphingobacterium</taxon>
    </lineage>
</organism>
<dbReference type="Pfam" id="PF01381">
    <property type="entry name" value="HTH_3"/>
    <property type="match status" value="1"/>
</dbReference>
<dbReference type="EMBL" id="PVBS01000001">
    <property type="protein sequence ID" value="PRD55900.1"/>
    <property type="molecule type" value="Genomic_DNA"/>
</dbReference>
<dbReference type="CDD" id="cd00093">
    <property type="entry name" value="HTH_XRE"/>
    <property type="match status" value="1"/>
</dbReference>
<dbReference type="InterPro" id="IPR001387">
    <property type="entry name" value="Cro/C1-type_HTH"/>
</dbReference>
<evidence type="ECO:0000313" key="2">
    <source>
        <dbReference type="EMBL" id="PRD55900.1"/>
    </source>
</evidence>
<name>A0A2S9JRM2_9SPHI</name>
<dbReference type="Proteomes" id="UP000238642">
    <property type="component" value="Unassembled WGS sequence"/>
</dbReference>
<proteinExistence type="predicted"/>
<evidence type="ECO:0000259" key="1">
    <source>
        <dbReference type="PROSITE" id="PS50943"/>
    </source>
</evidence>
<dbReference type="PROSITE" id="PS50943">
    <property type="entry name" value="HTH_CROC1"/>
    <property type="match status" value="1"/>
</dbReference>
<protein>
    <recommendedName>
        <fullName evidence="1">HTH cro/C1-type domain-containing protein</fullName>
    </recommendedName>
</protein>
<comment type="caution">
    <text evidence="2">The sequence shown here is derived from an EMBL/GenBank/DDBJ whole genome shotgun (WGS) entry which is preliminary data.</text>
</comment>
<dbReference type="SUPFAM" id="SSF47413">
    <property type="entry name" value="lambda repressor-like DNA-binding domains"/>
    <property type="match status" value="1"/>
</dbReference>
<evidence type="ECO:0000313" key="3">
    <source>
        <dbReference type="Proteomes" id="UP000238642"/>
    </source>
</evidence>